<dbReference type="EMBL" id="PFFQ01000053">
    <property type="protein sequence ID" value="PIW15357.1"/>
    <property type="molecule type" value="Genomic_DNA"/>
</dbReference>
<comment type="similarity">
    <text evidence="1 12 13">Belongs to the ATPase B chain family.</text>
</comment>
<dbReference type="InterPro" id="IPR050059">
    <property type="entry name" value="ATP_synthase_B_chain"/>
</dbReference>
<comment type="subunit">
    <text evidence="12">F-type ATPases have 2 components, F(1) - the catalytic core - and F(0) - the membrane proton channel. F(1) has five subunits: alpha(3), beta(3), gamma(1), delta(1), epsilon(1). F(0) has three main subunits: a(1), b(2) and c(10-14). The alpha and beta chains form an alternating ring which encloses part of the gamma chain. F(1) is attached to F(0) by a central stalk formed by the gamma and epsilon chains, while a peripheral stalk is formed by the delta and b chains.</text>
</comment>
<keyword evidence="4 12" id="KW-0812">Transmembrane</keyword>
<keyword evidence="14" id="KW-0175">Coiled coil</keyword>
<dbReference type="GO" id="GO:0046933">
    <property type="term" value="F:proton-transporting ATP synthase activity, rotational mechanism"/>
    <property type="evidence" value="ECO:0007669"/>
    <property type="project" value="UniProtKB-UniRule"/>
</dbReference>
<dbReference type="PANTHER" id="PTHR33445">
    <property type="entry name" value="ATP SYNTHASE SUBUNIT B', CHLOROPLASTIC"/>
    <property type="match status" value="1"/>
</dbReference>
<keyword evidence="12" id="KW-1003">Cell membrane</keyword>
<comment type="caution">
    <text evidence="15">The sequence shown here is derived from an EMBL/GenBank/DDBJ whole genome shotgun (WGS) entry which is preliminary data.</text>
</comment>
<dbReference type="GO" id="GO:0045259">
    <property type="term" value="C:proton-transporting ATP synthase complex"/>
    <property type="evidence" value="ECO:0007669"/>
    <property type="project" value="UniProtKB-KW"/>
</dbReference>
<evidence type="ECO:0000256" key="5">
    <source>
        <dbReference type="ARBA" id="ARBA00022781"/>
    </source>
</evidence>
<dbReference type="CDD" id="cd06503">
    <property type="entry name" value="ATP-synt_Fo_b"/>
    <property type="match status" value="1"/>
</dbReference>
<dbReference type="HAMAP" id="MF_01398">
    <property type="entry name" value="ATP_synth_b_bprime"/>
    <property type="match status" value="1"/>
</dbReference>
<dbReference type="InterPro" id="IPR000711">
    <property type="entry name" value="ATPase_OSCP/dsu"/>
</dbReference>
<keyword evidence="6 12" id="KW-1133">Transmembrane helix</keyword>
<dbReference type="GO" id="GO:0046961">
    <property type="term" value="F:proton-transporting ATPase activity, rotational mechanism"/>
    <property type="evidence" value="ECO:0007669"/>
    <property type="project" value="TreeGrafter"/>
</dbReference>
<keyword evidence="9 12" id="KW-0066">ATP synthesis</keyword>
<dbReference type="InterPro" id="IPR002146">
    <property type="entry name" value="ATP_synth_b/b'su_bac/chlpt"/>
</dbReference>
<evidence type="ECO:0000256" key="10">
    <source>
        <dbReference type="ARBA" id="ARBA00025198"/>
    </source>
</evidence>
<evidence type="ECO:0000313" key="16">
    <source>
        <dbReference type="Proteomes" id="UP000231019"/>
    </source>
</evidence>
<reference evidence="15 16" key="1">
    <citation type="submission" date="2017-09" db="EMBL/GenBank/DDBJ databases">
        <title>Depth-based differentiation of microbial function through sediment-hosted aquifers and enrichment of novel symbionts in the deep terrestrial subsurface.</title>
        <authorList>
            <person name="Probst A.J."/>
            <person name="Ladd B."/>
            <person name="Jarett J.K."/>
            <person name="Geller-Mcgrath D.E."/>
            <person name="Sieber C.M."/>
            <person name="Emerson J.B."/>
            <person name="Anantharaman K."/>
            <person name="Thomas B.C."/>
            <person name="Malmstrom R."/>
            <person name="Stieglmeier M."/>
            <person name="Klingl A."/>
            <person name="Woyke T."/>
            <person name="Ryan C.M."/>
            <person name="Banfield J.F."/>
        </authorList>
    </citation>
    <scope>NUCLEOTIDE SEQUENCE [LARGE SCALE GENOMIC DNA]</scope>
    <source>
        <strain evidence="15">CG17_big_fil_post_rev_8_21_14_2_50_48_46</strain>
    </source>
</reference>
<organism evidence="15 16">
    <name type="scientific">bacterium (Candidatus Blackallbacteria) CG17_big_fil_post_rev_8_21_14_2_50_48_46</name>
    <dbReference type="NCBI Taxonomy" id="2014261"/>
    <lineage>
        <taxon>Bacteria</taxon>
        <taxon>Candidatus Blackallbacteria</taxon>
    </lineage>
</organism>
<proteinExistence type="inferred from homology"/>
<sequence>MSFNPLTFLFELINFLLLVWLLRKLLYKPVIQVLADRRRFIQERLEAARAKEVELEKLQSDYQHLLIELDEQREQAMTRLRGELEQEKGNLQKALQADLDNEKLRARSFIENEKRSLNEDIRQEAIQAALHYTIRFLRKIKDPLLEQKLVSLALETVESLVENRYEEFAAEIRERGEIQVETAVKVGHALSTEVIQALQKIFGEECPIGLHYKPELEAGVRIYLGSHLVDASLRGHLETWGQELETHVKN</sequence>
<evidence type="ECO:0000256" key="7">
    <source>
        <dbReference type="ARBA" id="ARBA00023065"/>
    </source>
</evidence>
<comment type="function">
    <text evidence="12">Component of the F(0) channel, it forms part of the peripheral stalk, linking F(1) to F(0).</text>
</comment>
<evidence type="ECO:0000256" key="1">
    <source>
        <dbReference type="ARBA" id="ARBA00005513"/>
    </source>
</evidence>
<evidence type="ECO:0000256" key="4">
    <source>
        <dbReference type="ARBA" id="ARBA00022692"/>
    </source>
</evidence>
<dbReference type="GO" id="GO:0012505">
    <property type="term" value="C:endomembrane system"/>
    <property type="evidence" value="ECO:0007669"/>
    <property type="project" value="UniProtKB-SubCell"/>
</dbReference>
<comment type="function">
    <text evidence="10 12">F(1)F(0) ATP synthase produces ATP from ADP in the presence of a proton or sodium gradient. F-type ATPases consist of two structural domains, F(1) containing the extramembraneous catalytic core and F(0) containing the membrane proton channel, linked together by a central stalk and a peripheral stalk. During catalysis, ATP synthesis in the catalytic domain of F(1) is coupled via a rotary mechanism of the central stalk subunits to proton translocation.</text>
</comment>
<evidence type="ECO:0000256" key="11">
    <source>
        <dbReference type="ARBA" id="ARBA00037847"/>
    </source>
</evidence>
<evidence type="ECO:0000256" key="13">
    <source>
        <dbReference type="RuleBase" id="RU003848"/>
    </source>
</evidence>
<gene>
    <name evidence="12" type="primary">atpF</name>
    <name evidence="15" type="ORF">COW36_18245</name>
</gene>
<evidence type="ECO:0000256" key="6">
    <source>
        <dbReference type="ARBA" id="ARBA00022989"/>
    </source>
</evidence>
<accession>A0A2M7G1E2</accession>
<evidence type="ECO:0000256" key="2">
    <source>
        <dbReference type="ARBA" id="ARBA00022448"/>
    </source>
</evidence>
<protein>
    <recommendedName>
        <fullName evidence="12">ATP synthase subunit b</fullName>
    </recommendedName>
    <alternativeName>
        <fullName evidence="12">ATP synthase F(0) sector subunit b</fullName>
    </alternativeName>
    <alternativeName>
        <fullName evidence="12">ATPase subunit I</fullName>
    </alternativeName>
    <alternativeName>
        <fullName evidence="12">F-type ATPase subunit b</fullName>
        <shortName evidence="12">F-ATPase subunit b</shortName>
    </alternativeName>
</protein>
<dbReference type="AlphaFoldDB" id="A0A2M7G1E2"/>
<dbReference type="Proteomes" id="UP000231019">
    <property type="component" value="Unassembled WGS sequence"/>
</dbReference>
<name>A0A2M7G1E2_9BACT</name>
<keyword evidence="7 12" id="KW-0406">Ion transport</keyword>
<comment type="subcellular location">
    <subcellularLocation>
        <location evidence="12">Cell membrane</location>
        <topology evidence="12">Single-pass membrane protein</topology>
    </subcellularLocation>
    <subcellularLocation>
        <location evidence="11">Endomembrane system</location>
        <topology evidence="11">Single-pass membrane protein</topology>
    </subcellularLocation>
</comment>
<dbReference type="PANTHER" id="PTHR33445:SF2">
    <property type="entry name" value="ATP SYNTHASE SUBUNIT B', CHLOROPLASTIC"/>
    <property type="match status" value="1"/>
</dbReference>
<evidence type="ECO:0000256" key="8">
    <source>
        <dbReference type="ARBA" id="ARBA00023136"/>
    </source>
</evidence>
<dbReference type="GO" id="GO:0005886">
    <property type="term" value="C:plasma membrane"/>
    <property type="evidence" value="ECO:0007669"/>
    <property type="project" value="UniProtKB-SubCell"/>
</dbReference>
<evidence type="ECO:0000256" key="3">
    <source>
        <dbReference type="ARBA" id="ARBA00022547"/>
    </source>
</evidence>
<feature type="coiled-coil region" evidence="14">
    <location>
        <begin position="31"/>
        <end position="97"/>
    </location>
</feature>
<keyword evidence="5 12" id="KW-0375">Hydrogen ion transport</keyword>
<keyword evidence="2 12" id="KW-0813">Transport</keyword>
<keyword evidence="8 12" id="KW-0472">Membrane</keyword>
<evidence type="ECO:0000256" key="12">
    <source>
        <dbReference type="HAMAP-Rule" id="MF_01398"/>
    </source>
</evidence>
<evidence type="ECO:0000256" key="9">
    <source>
        <dbReference type="ARBA" id="ARBA00023310"/>
    </source>
</evidence>
<dbReference type="Pfam" id="PF00213">
    <property type="entry name" value="OSCP"/>
    <property type="match status" value="1"/>
</dbReference>
<dbReference type="Pfam" id="PF00430">
    <property type="entry name" value="ATP-synt_B"/>
    <property type="match status" value="1"/>
</dbReference>
<evidence type="ECO:0000313" key="15">
    <source>
        <dbReference type="EMBL" id="PIW15357.1"/>
    </source>
</evidence>
<keyword evidence="3 12" id="KW-0138">CF(0)</keyword>
<evidence type="ECO:0000256" key="14">
    <source>
        <dbReference type="SAM" id="Coils"/>
    </source>
</evidence>